<comment type="similarity">
    <text evidence="1">Belongs to the thioesterase PaaI family.</text>
</comment>
<evidence type="ECO:0000256" key="1">
    <source>
        <dbReference type="ARBA" id="ARBA00008324"/>
    </source>
</evidence>
<feature type="domain" description="Thioesterase" evidence="3">
    <location>
        <begin position="60"/>
        <end position="132"/>
    </location>
</feature>
<dbReference type="EMBL" id="LKST01000001">
    <property type="protein sequence ID" value="KQB85636.1"/>
    <property type="molecule type" value="Genomic_DNA"/>
</dbReference>
<dbReference type="AlphaFoldDB" id="A0A0Q0UFZ6"/>
<dbReference type="InterPro" id="IPR006683">
    <property type="entry name" value="Thioestr_dom"/>
</dbReference>
<dbReference type="GO" id="GO:0005829">
    <property type="term" value="C:cytosol"/>
    <property type="evidence" value="ECO:0007669"/>
    <property type="project" value="TreeGrafter"/>
</dbReference>
<dbReference type="SUPFAM" id="SSF54637">
    <property type="entry name" value="Thioesterase/thiol ester dehydrase-isomerase"/>
    <property type="match status" value="1"/>
</dbReference>
<proteinExistence type="inferred from homology"/>
<dbReference type="PATRIC" id="fig|1544416.3.peg.786"/>
<dbReference type="PANTHER" id="PTHR43240">
    <property type="entry name" value="1,4-DIHYDROXY-2-NAPHTHOYL-COA THIOESTERASE 1"/>
    <property type="match status" value="1"/>
</dbReference>
<gene>
    <name evidence="4" type="ORF">Cocul_00783</name>
</gene>
<name>A0A0Q0UFZ6_9CORY</name>
<dbReference type="InterPro" id="IPR003736">
    <property type="entry name" value="PAAI_dom"/>
</dbReference>
<evidence type="ECO:0000259" key="3">
    <source>
        <dbReference type="Pfam" id="PF03061"/>
    </source>
</evidence>
<protein>
    <submittedName>
        <fullName evidence="4">Putative esterase</fullName>
        <ecNumber evidence="4">3.1.2.-</ecNumber>
    </submittedName>
</protein>
<dbReference type="STRING" id="1544416.Cocul_00783"/>
<organism evidence="4 5">
    <name type="scientific">Corynebacterium oculi</name>
    <dbReference type="NCBI Taxonomy" id="1544416"/>
    <lineage>
        <taxon>Bacteria</taxon>
        <taxon>Bacillati</taxon>
        <taxon>Actinomycetota</taxon>
        <taxon>Actinomycetes</taxon>
        <taxon>Mycobacteriales</taxon>
        <taxon>Corynebacteriaceae</taxon>
        <taxon>Corynebacterium</taxon>
    </lineage>
</organism>
<evidence type="ECO:0000256" key="2">
    <source>
        <dbReference type="ARBA" id="ARBA00022801"/>
    </source>
</evidence>
<evidence type="ECO:0000313" key="4">
    <source>
        <dbReference type="EMBL" id="KQB85636.1"/>
    </source>
</evidence>
<keyword evidence="5" id="KW-1185">Reference proteome</keyword>
<dbReference type="Gene3D" id="3.10.129.10">
    <property type="entry name" value="Hotdog Thioesterase"/>
    <property type="match status" value="1"/>
</dbReference>
<dbReference type="Pfam" id="PF03061">
    <property type="entry name" value="4HBT"/>
    <property type="match status" value="1"/>
</dbReference>
<dbReference type="CDD" id="cd03443">
    <property type="entry name" value="PaaI_thioesterase"/>
    <property type="match status" value="1"/>
</dbReference>
<comment type="caution">
    <text evidence="4">The sequence shown here is derived from an EMBL/GenBank/DDBJ whole genome shotgun (WGS) entry which is preliminary data.</text>
</comment>
<dbReference type="NCBIfam" id="TIGR00369">
    <property type="entry name" value="unchar_dom_1"/>
    <property type="match status" value="1"/>
</dbReference>
<evidence type="ECO:0000313" key="5">
    <source>
        <dbReference type="Proteomes" id="UP000050517"/>
    </source>
</evidence>
<reference evidence="4 5" key="1">
    <citation type="submission" date="2015-10" db="EMBL/GenBank/DDBJ databases">
        <title>Corynebacteirum lowii and Corynebacterium oculi species nova, derived from human clinical disease and and emended description of Corynebacterium mastiditis.</title>
        <authorList>
            <person name="Bernard K."/>
            <person name="Pacheco A.L."/>
            <person name="Mcdougall C."/>
            <person name="Burtx T."/>
            <person name="Weibe D."/>
            <person name="Tyler S."/>
            <person name="Olson A.B."/>
            <person name="Cnockaert M."/>
            <person name="Eguchi H."/>
            <person name="Kuwahara T."/>
            <person name="Nakayama-Imaohji H."/>
            <person name="Boudewijins M."/>
            <person name="Van Hoecke F."/>
            <person name="Bernier A.-M."/>
            <person name="Vandamme P."/>
        </authorList>
    </citation>
    <scope>NUCLEOTIDE SEQUENCE [LARGE SCALE GENOMIC DNA]</scope>
    <source>
        <strain evidence="4 5">NML 130210</strain>
    </source>
</reference>
<dbReference type="PANTHER" id="PTHR43240:SF5">
    <property type="entry name" value="1,4-DIHYDROXY-2-NAPHTHOYL-COA THIOESTERASE 1"/>
    <property type="match status" value="1"/>
</dbReference>
<dbReference type="OrthoDB" id="9798208at2"/>
<keyword evidence="2 4" id="KW-0378">Hydrolase</keyword>
<accession>A0A0Q0UFZ6</accession>
<dbReference type="Proteomes" id="UP000050517">
    <property type="component" value="Unassembled WGS sequence"/>
</dbReference>
<dbReference type="InterPro" id="IPR029069">
    <property type="entry name" value="HotDog_dom_sf"/>
</dbReference>
<dbReference type="RefSeq" id="WP_055121941.1">
    <property type="nucleotide sequence ID" value="NZ_LKST01000001.1"/>
</dbReference>
<sequence length="145" mass="15336">MDFTEMMQWASSKSLPQEALDAINSAEQGAEAALGIRFTAVGPDGVRAEMDVDGRHKQPMGLVHGGIYCVLTEGVASLAALAATGGKPIVGVNNTTDFLRPVSSGTVTAQATAIQLGRRTQLWEVRMEHEGKLVALGRLRTMLAS</sequence>
<dbReference type="EC" id="3.1.2.-" evidence="4"/>
<dbReference type="GO" id="GO:0061522">
    <property type="term" value="F:1,4-dihydroxy-2-naphthoyl-CoA thioesterase activity"/>
    <property type="evidence" value="ECO:0007669"/>
    <property type="project" value="TreeGrafter"/>
</dbReference>